<organism evidence="5">
    <name type="scientific">freshwater metagenome</name>
    <dbReference type="NCBI Taxonomy" id="449393"/>
    <lineage>
        <taxon>unclassified sequences</taxon>
        <taxon>metagenomes</taxon>
        <taxon>ecological metagenomes</taxon>
    </lineage>
</organism>
<dbReference type="Gene3D" id="1.10.357.10">
    <property type="entry name" value="Tetracycline Repressor, domain 2"/>
    <property type="match status" value="1"/>
</dbReference>
<dbReference type="SUPFAM" id="SSF46689">
    <property type="entry name" value="Homeodomain-like"/>
    <property type="match status" value="1"/>
</dbReference>
<evidence type="ECO:0000256" key="2">
    <source>
        <dbReference type="ARBA" id="ARBA00023125"/>
    </source>
</evidence>
<feature type="domain" description="HTH tetR-type" evidence="4">
    <location>
        <begin position="5"/>
        <end position="65"/>
    </location>
</feature>
<reference evidence="5" key="1">
    <citation type="submission" date="2020-05" db="EMBL/GenBank/DDBJ databases">
        <authorList>
            <person name="Chiriac C."/>
            <person name="Salcher M."/>
            <person name="Ghai R."/>
            <person name="Kavagutti S V."/>
        </authorList>
    </citation>
    <scope>NUCLEOTIDE SEQUENCE</scope>
</reference>
<proteinExistence type="predicted"/>
<dbReference type="AlphaFoldDB" id="A0A6J7KVC2"/>
<keyword evidence="2" id="KW-0238">DNA-binding</keyword>
<dbReference type="GO" id="GO:0000976">
    <property type="term" value="F:transcription cis-regulatory region binding"/>
    <property type="evidence" value="ECO:0007669"/>
    <property type="project" value="TreeGrafter"/>
</dbReference>
<keyword evidence="1" id="KW-0805">Transcription regulation</keyword>
<accession>A0A6J7KVC2</accession>
<dbReference type="PANTHER" id="PTHR30055">
    <property type="entry name" value="HTH-TYPE TRANSCRIPTIONAL REGULATOR RUTR"/>
    <property type="match status" value="1"/>
</dbReference>
<dbReference type="InterPro" id="IPR001647">
    <property type="entry name" value="HTH_TetR"/>
</dbReference>
<dbReference type="InterPro" id="IPR009057">
    <property type="entry name" value="Homeodomain-like_sf"/>
</dbReference>
<gene>
    <name evidence="5" type="ORF">UFOPK3789_01126</name>
</gene>
<protein>
    <submittedName>
        <fullName evidence="5">Unannotated protein</fullName>
    </submittedName>
</protein>
<dbReference type="GO" id="GO:0003700">
    <property type="term" value="F:DNA-binding transcription factor activity"/>
    <property type="evidence" value="ECO:0007669"/>
    <property type="project" value="TreeGrafter"/>
</dbReference>
<dbReference type="InterPro" id="IPR050109">
    <property type="entry name" value="HTH-type_TetR-like_transc_reg"/>
</dbReference>
<name>A0A6J7KVC2_9ZZZZ</name>
<evidence type="ECO:0000256" key="1">
    <source>
        <dbReference type="ARBA" id="ARBA00023015"/>
    </source>
</evidence>
<dbReference type="PANTHER" id="PTHR30055:SF234">
    <property type="entry name" value="HTH-TYPE TRANSCRIPTIONAL REGULATOR BETI"/>
    <property type="match status" value="1"/>
</dbReference>
<evidence type="ECO:0000256" key="3">
    <source>
        <dbReference type="ARBA" id="ARBA00023163"/>
    </source>
</evidence>
<sequence>MPNEVTTRERILEATYACIARHGLDRTTLEDVARECDLSRATLYRVFPGGRDDLLREVVVWEMGRFFGQLAEAVAGAPDFASLVEEGLRFARAALAEHAVLQTVLLTEPERLLPLMTVESERPLRFIVEYLIPFLEREESAGRLRPGVSVTDAAEYTGRLLLSLIGSPGTWDLTDPIQTRVLVREHLLAGIITPEALGSP</sequence>
<evidence type="ECO:0000259" key="4">
    <source>
        <dbReference type="PROSITE" id="PS50977"/>
    </source>
</evidence>
<evidence type="ECO:0000313" key="5">
    <source>
        <dbReference type="EMBL" id="CAB4958319.1"/>
    </source>
</evidence>
<dbReference type="EMBL" id="CAFBNL010000074">
    <property type="protein sequence ID" value="CAB4958319.1"/>
    <property type="molecule type" value="Genomic_DNA"/>
</dbReference>
<dbReference type="Pfam" id="PF00440">
    <property type="entry name" value="TetR_N"/>
    <property type="match status" value="1"/>
</dbReference>
<keyword evidence="3" id="KW-0804">Transcription</keyword>
<dbReference type="PROSITE" id="PS50977">
    <property type="entry name" value="HTH_TETR_2"/>
    <property type="match status" value="1"/>
</dbReference>